<name>A0A6A7KAN3_9FIRM</name>
<protein>
    <submittedName>
        <fullName evidence="2">Uncharacterized protein</fullName>
    </submittedName>
</protein>
<keyword evidence="1" id="KW-0175">Coiled coil</keyword>
<reference evidence="2 3" key="1">
    <citation type="submission" date="2019-10" db="EMBL/GenBank/DDBJ databases">
        <title>Alkalibaculum tamaniensis sp.nov., a new alkaliphilic acetogen, isolated on methoxylated aromatics from a mud volcano.</title>
        <authorList>
            <person name="Khomyakova M.A."/>
            <person name="Merkel A.Y."/>
            <person name="Bonch-Osmolovskaya E.A."/>
            <person name="Slobodkin A.I."/>
        </authorList>
    </citation>
    <scope>NUCLEOTIDE SEQUENCE [LARGE SCALE GENOMIC DNA]</scope>
    <source>
        <strain evidence="2 3">M08DMB</strain>
    </source>
</reference>
<dbReference type="RefSeq" id="WP_152804565.1">
    <property type="nucleotide sequence ID" value="NZ_WHNX01000015.1"/>
</dbReference>
<evidence type="ECO:0000256" key="1">
    <source>
        <dbReference type="SAM" id="Coils"/>
    </source>
</evidence>
<keyword evidence="3" id="KW-1185">Reference proteome</keyword>
<evidence type="ECO:0000313" key="3">
    <source>
        <dbReference type="Proteomes" id="UP000440004"/>
    </source>
</evidence>
<evidence type="ECO:0000313" key="2">
    <source>
        <dbReference type="EMBL" id="MPW26247.1"/>
    </source>
</evidence>
<dbReference type="AlphaFoldDB" id="A0A6A7KAN3"/>
<proteinExistence type="predicted"/>
<feature type="coiled-coil region" evidence="1">
    <location>
        <begin position="9"/>
        <end position="36"/>
    </location>
</feature>
<dbReference type="EMBL" id="WHNX01000015">
    <property type="protein sequence ID" value="MPW26247.1"/>
    <property type="molecule type" value="Genomic_DNA"/>
</dbReference>
<feature type="coiled-coil region" evidence="1">
    <location>
        <begin position="65"/>
        <end position="92"/>
    </location>
</feature>
<organism evidence="2 3">
    <name type="scientific">Alkalibaculum sporogenes</name>
    <dbReference type="NCBI Taxonomy" id="2655001"/>
    <lineage>
        <taxon>Bacteria</taxon>
        <taxon>Bacillati</taxon>
        <taxon>Bacillota</taxon>
        <taxon>Clostridia</taxon>
        <taxon>Eubacteriales</taxon>
        <taxon>Eubacteriaceae</taxon>
        <taxon>Alkalibaculum</taxon>
    </lineage>
</organism>
<sequence>MTKDILLQYRDQKEEIKDLRCRIERLQKQIEKIEQEGSVIDSVKGGAGGTRRYVIEGFPYPEYSKKKSRLRLNKAQLELAELELLEVTVEVEEYIQSVKDSRIRRILRLKYIDNLTWLQVARSMRGTATADSVRMEHNRFLGI</sequence>
<dbReference type="Proteomes" id="UP000440004">
    <property type="component" value="Unassembled WGS sequence"/>
</dbReference>
<accession>A0A6A7KAN3</accession>
<gene>
    <name evidence="2" type="ORF">GC105_10650</name>
</gene>
<comment type="caution">
    <text evidence="2">The sequence shown here is derived from an EMBL/GenBank/DDBJ whole genome shotgun (WGS) entry which is preliminary data.</text>
</comment>